<evidence type="ECO:0000256" key="3">
    <source>
        <dbReference type="ARBA" id="ARBA00022487"/>
    </source>
</evidence>
<dbReference type="Pfam" id="PF12697">
    <property type="entry name" value="Abhydrolase_6"/>
    <property type="match status" value="1"/>
</dbReference>
<keyword evidence="4" id="KW-0378">Hydrolase</keyword>
<dbReference type="GO" id="GO:0051723">
    <property type="term" value="F:protein methylesterase activity"/>
    <property type="evidence" value="ECO:0007669"/>
    <property type="project" value="UniProtKB-EC"/>
</dbReference>
<proteinExistence type="inferred from homology"/>
<evidence type="ECO:0000313" key="8">
    <source>
        <dbReference type="EMBL" id="GBG87772.1"/>
    </source>
</evidence>
<comment type="caution">
    <text evidence="8">The sequence shown here is derived from an EMBL/GenBank/DDBJ whole genome shotgun (WGS) entry which is preliminary data.</text>
</comment>
<keyword evidence="9" id="KW-1185">Reference proteome</keyword>
<dbReference type="SUPFAM" id="SSF53474">
    <property type="entry name" value="alpha/beta-Hydrolases"/>
    <property type="match status" value="1"/>
</dbReference>
<comment type="catalytic activity">
    <reaction evidence="5">
        <text>[phosphatase 2A protein]-C-terminal L-leucine methyl ester + H2O = [phosphatase 2A protein]-C-terminal L-leucine + methanol + H(+)</text>
        <dbReference type="Rhea" id="RHEA:48548"/>
        <dbReference type="Rhea" id="RHEA-COMP:12134"/>
        <dbReference type="Rhea" id="RHEA-COMP:12135"/>
        <dbReference type="ChEBI" id="CHEBI:15377"/>
        <dbReference type="ChEBI" id="CHEBI:15378"/>
        <dbReference type="ChEBI" id="CHEBI:17790"/>
        <dbReference type="ChEBI" id="CHEBI:90516"/>
        <dbReference type="ChEBI" id="CHEBI:90517"/>
        <dbReference type="EC" id="3.1.1.89"/>
    </reaction>
</comment>
<keyword evidence="3" id="KW-0719">Serine esterase</keyword>
<comment type="similarity">
    <text evidence="1">Belongs to the AB hydrolase superfamily.</text>
</comment>
<dbReference type="EC" id="3.1.1.89" evidence="2"/>
<dbReference type="AlphaFoldDB" id="A0A388LZV0"/>
<dbReference type="InterPro" id="IPR000073">
    <property type="entry name" value="AB_hydrolase_1"/>
</dbReference>
<evidence type="ECO:0000313" key="9">
    <source>
        <dbReference type="Proteomes" id="UP000265515"/>
    </source>
</evidence>
<dbReference type="Gramene" id="GBG87772">
    <property type="protein sequence ID" value="GBG87772"/>
    <property type="gene ID" value="CBR_g45928"/>
</dbReference>
<evidence type="ECO:0000256" key="1">
    <source>
        <dbReference type="ARBA" id="ARBA00008645"/>
    </source>
</evidence>
<accession>A0A388LZV0</accession>
<gene>
    <name evidence="8" type="ORF">CBR_g45928</name>
</gene>
<feature type="region of interest" description="Disordered" evidence="6">
    <location>
        <begin position="1"/>
        <end position="66"/>
    </location>
</feature>
<dbReference type="InterPro" id="IPR029058">
    <property type="entry name" value="AB_hydrolase_fold"/>
</dbReference>
<dbReference type="PRINTS" id="PR00111">
    <property type="entry name" value="ABHYDROLASE"/>
</dbReference>
<evidence type="ECO:0000256" key="6">
    <source>
        <dbReference type="SAM" id="MobiDB-lite"/>
    </source>
</evidence>
<name>A0A388LZV0_CHABU</name>
<feature type="compositionally biased region" description="Basic and acidic residues" evidence="6">
    <location>
        <begin position="1"/>
        <end position="13"/>
    </location>
</feature>
<sequence length="428" mass="45759">MDAEGENKCDGVKKGRLPSDGTSSVVATTEDGCDNDQGKGIPEVPPLPPVMKPHADIGPGLPPVPHVRSAARVITQRGTSPPGVAFASGSPTRSPRAGALRMRLAEGEYFSPPSPRALEPQRVFEPISETESLESVEEDARMDRMDSVPEEVKHVLEPRPATGEAQEDGQQDRTECPPECCGDNNRGCGDTDELEGSSGGMEGILGPSGTNTKYSPLSWGMFFEESKDIVLTKTGDKFHVYTAGKDGPVVFCIHGGGYSGLSWGCSAVRMKEKARVVAMDMRGHGLTETSNDTDLSADTLVSDVIDVIKQMYGETVPPLVLVGHSMGGAIAVRVAARKVLPSLAGLVVVDVVEGTAMASLAYMQAVLASRPRHFLTVERAIEWSVCGGAIRNVNSARVSIPSQLELDANKRWVWKANLAESENHWKGW</sequence>
<dbReference type="PANTHER" id="PTHR14189">
    <property type="entry name" value="PROTEIN PHOSPHATASE METHYLESTERASE-1 RELATED"/>
    <property type="match status" value="1"/>
</dbReference>
<dbReference type="OrthoDB" id="194865at2759"/>
<evidence type="ECO:0000256" key="2">
    <source>
        <dbReference type="ARBA" id="ARBA00013111"/>
    </source>
</evidence>
<dbReference type="PANTHER" id="PTHR14189:SF0">
    <property type="entry name" value="PROTEIN PHOSPHATASE METHYLESTERASE 1"/>
    <property type="match status" value="1"/>
</dbReference>
<evidence type="ECO:0000259" key="7">
    <source>
        <dbReference type="Pfam" id="PF12697"/>
    </source>
</evidence>
<evidence type="ECO:0000256" key="5">
    <source>
        <dbReference type="ARBA" id="ARBA00049203"/>
    </source>
</evidence>
<feature type="region of interest" description="Disordered" evidence="6">
    <location>
        <begin position="78"/>
        <end position="97"/>
    </location>
</feature>
<organism evidence="8 9">
    <name type="scientific">Chara braunii</name>
    <name type="common">Braun's stonewort</name>
    <dbReference type="NCBI Taxonomy" id="69332"/>
    <lineage>
        <taxon>Eukaryota</taxon>
        <taxon>Viridiplantae</taxon>
        <taxon>Streptophyta</taxon>
        <taxon>Charophyceae</taxon>
        <taxon>Charales</taxon>
        <taxon>Characeae</taxon>
        <taxon>Chara</taxon>
    </lineage>
</organism>
<dbReference type="InterPro" id="IPR016812">
    <property type="entry name" value="PPase_methylesterase_euk"/>
</dbReference>
<feature type="region of interest" description="Disordered" evidence="6">
    <location>
        <begin position="127"/>
        <end position="146"/>
    </location>
</feature>
<dbReference type="Gene3D" id="3.40.50.1820">
    <property type="entry name" value="alpha/beta hydrolase"/>
    <property type="match status" value="1"/>
</dbReference>
<protein>
    <recommendedName>
        <fullName evidence="2">protein phosphatase methylesterase-1</fullName>
        <ecNumber evidence="2">3.1.1.89</ecNumber>
    </recommendedName>
</protein>
<reference evidence="8 9" key="1">
    <citation type="journal article" date="2018" name="Cell">
        <title>The Chara Genome: Secondary Complexity and Implications for Plant Terrestrialization.</title>
        <authorList>
            <person name="Nishiyama T."/>
            <person name="Sakayama H."/>
            <person name="Vries J.D."/>
            <person name="Buschmann H."/>
            <person name="Saint-Marcoux D."/>
            <person name="Ullrich K.K."/>
            <person name="Haas F.B."/>
            <person name="Vanderstraeten L."/>
            <person name="Becker D."/>
            <person name="Lang D."/>
            <person name="Vosolsobe S."/>
            <person name="Rombauts S."/>
            <person name="Wilhelmsson P.K.I."/>
            <person name="Janitza P."/>
            <person name="Kern R."/>
            <person name="Heyl A."/>
            <person name="Rumpler F."/>
            <person name="Villalobos L.I.A.C."/>
            <person name="Clay J.M."/>
            <person name="Skokan R."/>
            <person name="Toyoda A."/>
            <person name="Suzuki Y."/>
            <person name="Kagoshima H."/>
            <person name="Schijlen E."/>
            <person name="Tajeshwar N."/>
            <person name="Catarino B."/>
            <person name="Hetherington A.J."/>
            <person name="Saltykova A."/>
            <person name="Bonnot C."/>
            <person name="Breuninger H."/>
            <person name="Symeonidi A."/>
            <person name="Radhakrishnan G.V."/>
            <person name="Van Nieuwerburgh F."/>
            <person name="Deforce D."/>
            <person name="Chang C."/>
            <person name="Karol K.G."/>
            <person name="Hedrich R."/>
            <person name="Ulvskov P."/>
            <person name="Glockner G."/>
            <person name="Delwiche C.F."/>
            <person name="Petrasek J."/>
            <person name="Van de Peer Y."/>
            <person name="Friml J."/>
            <person name="Beilby M."/>
            <person name="Dolan L."/>
            <person name="Kohara Y."/>
            <person name="Sugano S."/>
            <person name="Fujiyama A."/>
            <person name="Delaux P.-M."/>
            <person name="Quint M."/>
            <person name="TheiBen G."/>
            <person name="Hagemann M."/>
            <person name="Harholt J."/>
            <person name="Dunand C."/>
            <person name="Zachgo S."/>
            <person name="Langdale J."/>
            <person name="Maumus F."/>
            <person name="Straeten D.V.D."/>
            <person name="Gould S.B."/>
            <person name="Rensing S.A."/>
        </authorList>
    </citation>
    <scope>NUCLEOTIDE SEQUENCE [LARGE SCALE GENOMIC DNA]</scope>
    <source>
        <strain evidence="8 9">S276</strain>
    </source>
</reference>
<evidence type="ECO:0000256" key="4">
    <source>
        <dbReference type="ARBA" id="ARBA00022801"/>
    </source>
</evidence>
<dbReference type="EMBL" id="BFEA01000631">
    <property type="protein sequence ID" value="GBG87772.1"/>
    <property type="molecule type" value="Genomic_DNA"/>
</dbReference>
<feature type="domain" description="AB hydrolase-1" evidence="7">
    <location>
        <begin position="250"/>
        <end position="386"/>
    </location>
</feature>
<dbReference type="Proteomes" id="UP000265515">
    <property type="component" value="Unassembled WGS sequence"/>
</dbReference>
<dbReference type="STRING" id="69332.A0A388LZV0"/>